<protein>
    <submittedName>
        <fullName evidence="2">Uncharacterized protein</fullName>
    </submittedName>
</protein>
<organism evidence="2 3">
    <name type="scientific">Anguilla anguilla</name>
    <name type="common">European freshwater eel</name>
    <name type="synonym">Muraena anguilla</name>
    <dbReference type="NCBI Taxonomy" id="7936"/>
    <lineage>
        <taxon>Eukaryota</taxon>
        <taxon>Metazoa</taxon>
        <taxon>Chordata</taxon>
        <taxon>Craniata</taxon>
        <taxon>Vertebrata</taxon>
        <taxon>Euteleostomi</taxon>
        <taxon>Actinopterygii</taxon>
        <taxon>Neopterygii</taxon>
        <taxon>Teleostei</taxon>
        <taxon>Anguilliformes</taxon>
        <taxon>Anguillidae</taxon>
        <taxon>Anguilla</taxon>
    </lineage>
</organism>
<keyword evidence="3" id="KW-1185">Reference proteome</keyword>
<dbReference type="AlphaFoldDB" id="A0A9D3MFL5"/>
<accession>A0A9D3MFL5</accession>
<feature type="region of interest" description="Disordered" evidence="1">
    <location>
        <begin position="1"/>
        <end position="20"/>
    </location>
</feature>
<comment type="caution">
    <text evidence="2">The sequence shown here is derived from an EMBL/GenBank/DDBJ whole genome shotgun (WGS) entry which is preliminary data.</text>
</comment>
<feature type="compositionally biased region" description="Polar residues" evidence="1">
    <location>
        <begin position="47"/>
        <end position="67"/>
    </location>
</feature>
<gene>
    <name evidence="2" type="ORF">ANANG_G00129840</name>
</gene>
<dbReference type="Proteomes" id="UP001044222">
    <property type="component" value="Chromosome 6"/>
</dbReference>
<sequence length="141" mass="14315">MATAGSAVDPSAVTTDSGTVVDTPKVLPVEQGNASVEDPAVLVTGQVEASSNNSTLPLTGRSASTAHSPPVHSLEAGTDVDTLAASTETEDTLSTSVLAMEQVENLDDLKAEEAEAPVGPLEVDTLVEEDELEGSVGAVWD</sequence>
<feature type="region of interest" description="Disordered" evidence="1">
    <location>
        <begin position="47"/>
        <end position="78"/>
    </location>
</feature>
<reference evidence="2" key="1">
    <citation type="submission" date="2021-01" db="EMBL/GenBank/DDBJ databases">
        <title>A chromosome-scale assembly of European eel, Anguilla anguilla.</title>
        <authorList>
            <person name="Henkel C."/>
            <person name="Jong-Raadsen S.A."/>
            <person name="Dufour S."/>
            <person name="Weltzien F.-A."/>
            <person name="Palstra A.P."/>
            <person name="Pelster B."/>
            <person name="Spaink H.P."/>
            <person name="Van Den Thillart G.E."/>
            <person name="Jansen H."/>
            <person name="Zahm M."/>
            <person name="Klopp C."/>
            <person name="Cedric C."/>
            <person name="Louis A."/>
            <person name="Berthelot C."/>
            <person name="Parey E."/>
            <person name="Roest Crollius H."/>
            <person name="Montfort J."/>
            <person name="Robinson-Rechavi M."/>
            <person name="Bucao C."/>
            <person name="Bouchez O."/>
            <person name="Gislard M."/>
            <person name="Lluch J."/>
            <person name="Milhes M."/>
            <person name="Lampietro C."/>
            <person name="Lopez Roques C."/>
            <person name="Donnadieu C."/>
            <person name="Braasch I."/>
            <person name="Desvignes T."/>
            <person name="Postlethwait J."/>
            <person name="Bobe J."/>
            <person name="Guiguen Y."/>
            <person name="Dirks R."/>
        </authorList>
    </citation>
    <scope>NUCLEOTIDE SEQUENCE</scope>
    <source>
        <strain evidence="2">Tag_6206</strain>
        <tissue evidence="2">Liver</tissue>
    </source>
</reference>
<proteinExistence type="predicted"/>
<evidence type="ECO:0000313" key="3">
    <source>
        <dbReference type="Proteomes" id="UP001044222"/>
    </source>
</evidence>
<name>A0A9D3MFL5_ANGAN</name>
<dbReference type="EMBL" id="JAFIRN010000006">
    <property type="protein sequence ID" value="KAG5847779.1"/>
    <property type="molecule type" value="Genomic_DNA"/>
</dbReference>
<evidence type="ECO:0000256" key="1">
    <source>
        <dbReference type="SAM" id="MobiDB-lite"/>
    </source>
</evidence>
<evidence type="ECO:0000313" key="2">
    <source>
        <dbReference type="EMBL" id="KAG5847779.1"/>
    </source>
</evidence>